<evidence type="ECO:0000313" key="2">
    <source>
        <dbReference type="EMBL" id="CAK1543459.1"/>
    </source>
</evidence>
<comment type="caution">
    <text evidence="2">The sequence shown here is derived from an EMBL/GenBank/DDBJ whole genome shotgun (WGS) entry which is preliminary data.</text>
</comment>
<evidence type="ECO:0000256" key="1">
    <source>
        <dbReference type="SAM" id="MobiDB-lite"/>
    </source>
</evidence>
<reference evidence="2 3" key="1">
    <citation type="submission" date="2023-11" db="EMBL/GenBank/DDBJ databases">
        <authorList>
            <person name="Okamura Y."/>
        </authorList>
    </citation>
    <scope>NUCLEOTIDE SEQUENCE [LARGE SCALE GENOMIC DNA]</scope>
</reference>
<organism evidence="2 3">
    <name type="scientific">Leptosia nina</name>
    <dbReference type="NCBI Taxonomy" id="320188"/>
    <lineage>
        <taxon>Eukaryota</taxon>
        <taxon>Metazoa</taxon>
        <taxon>Ecdysozoa</taxon>
        <taxon>Arthropoda</taxon>
        <taxon>Hexapoda</taxon>
        <taxon>Insecta</taxon>
        <taxon>Pterygota</taxon>
        <taxon>Neoptera</taxon>
        <taxon>Endopterygota</taxon>
        <taxon>Lepidoptera</taxon>
        <taxon>Glossata</taxon>
        <taxon>Ditrysia</taxon>
        <taxon>Papilionoidea</taxon>
        <taxon>Pieridae</taxon>
        <taxon>Pierinae</taxon>
        <taxon>Leptosia</taxon>
    </lineage>
</organism>
<evidence type="ECO:0000313" key="3">
    <source>
        <dbReference type="Proteomes" id="UP001497472"/>
    </source>
</evidence>
<dbReference type="Proteomes" id="UP001497472">
    <property type="component" value="Unassembled WGS sequence"/>
</dbReference>
<protein>
    <submittedName>
        <fullName evidence="2">Uncharacterized protein</fullName>
    </submittedName>
</protein>
<feature type="region of interest" description="Disordered" evidence="1">
    <location>
        <begin position="1"/>
        <end position="63"/>
    </location>
</feature>
<gene>
    <name evidence="2" type="ORF">LNINA_LOCUS3274</name>
</gene>
<accession>A0AAV1J218</accession>
<feature type="compositionally biased region" description="Polar residues" evidence="1">
    <location>
        <begin position="7"/>
        <end position="17"/>
    </location>
</feature>
<keyword evidence="3" id="KW-1185">Reference proteome</keyword>
<dbReference type="AlphaFoldDB" id="A0AAV1J218"/>
<dbReference type="EMBL" id="CAVLEF010000004">
    <property type="protein sequence ID" value="CAK1543459.1"/>
    <property type="molecule type" value="Genomic_DNA"/>
</dbReference>
<name>A0AAV1J218_9NEOP</name>
<sequence>MGFVKSGTLSNKTNSLGSRPRSPHGAPRAPVANEVAGTPPNASRGPMVHPGAEPRATRGLRPQLKPFRLQSFTDKPAGWSNIITFCTRDSVIYAAPEAVVNR</sequence>
<proteinExistence type="predicted"/>